<sequence>MLIPMEIAIPSETGVDLACPLFADVVQEAGNASNDTHRKTTAVQSLLMIHQMAQSNVDVHGDPCWDAIETDVVRSQKVEAGNATGMCAYVRQWSGGENPILLHDLQEFAGQLRTRRDVDGKPWTLLASLSLTSCPFYVNALAKTAMTAPENYCKDNINKIWTSAELTECISKIRGTVASASADFVKARAFLDTVKGLTPSQKAKLVGDMEVRTCMVIHGKKNKGKVQCKTAQEICSTFLGDVYALAPRARSLRAPWSCVEPTRKPGSGDGEKRSCIREFQGAAAVLSAASLHEMGYVVGALLERAAGDDGNACTVKGIGGDSVEVELIAGQKKSMLKLPLGQLADEFKVAKKSVDLTVGVGGSDGFQIQELSECKVELAKALLRCAVHHAYSEHESNVQLDQHTCLIPYWLVPTATDSDSPNMKMDAIKISVSARTGMTGGTDVVIELPVLTNTKVISKGCPLLRPGAKGFARVSMADQPTSTNSWFAEIEEKVGLKFVKCNRLECKFAAYLNRNFEMLDEAIRLRNVKTEFLLGQNFAINGLIGDIDEDGEHRPNKRPRKEQIDDLDPYIIIELKDVDNNTHTMKVIPTANPRAKLTMELRTGNFEFLTRKPMVPQVPEFVPTIIEPNVLWMRRRSSLYTRWFDGARWRLKMERAPKGPNFQERVSRGARVLQVFYDEHHDDRLKAFACQPTSTSATSCHSPARVAAPAAANLATQLVDIINQRVAFVDAQAAAGMDRNALLSSQSHALMATIAQTRGLTFADGTVVTAAITTGPWLPTQRNSLCQAVSDAITAPRPSSGARAQQRCPNLAAFFTAHDWGVFDSPDLTLSFKINCMGNRMWRIGVTCPCESLLKRGVAIILTYSSPGNMDVTTKKELCKQLQTVIKHLDRQRWSFAHITNYPHTPELLAQNVRDFAYQDEPPIPAPAELQPAQVELEISAMGYKGTHKDLRSKSPLPCLAMLTELERTAELERAAELKDSLTPLAPPAPRPDAAVPGGMLALPPPPVAGDGHDASDDDEARHIEDRMREAAASAGHRLGDAPKPSKGSVKGKGKNRGMKRPAAAEEPTAPATPKGKAKAKPKSAAKSDVKLRSENHYTSRAYSYVKGKAVKAGASLEQAKAWAGEAYRAARDVWQKHSKAKAKK</sequence>
<evidence type="ECO:0000313" key="3">
    <source>
        <dbReference type="Proteomes" id="UP001189429"/>
    </source>
</evidence>
<name>A0ABN9QDH1_9DINO</name>
<protein>
    <submittedName>
        <fullName evidence="2">Uncharacterized protein</fullName>
    </submittedName>
</protein>
<dbReference type="Proteomes" id="UP001189429">
    <property type="component" value="Unassembled WGS sequence"/>
</dbReference>
<feature type="region of interest" description="Disordered" evidence="1">
    <location>
        <begin position="980"/>
        <end position="1098"/>
    </location>
</feature>
<feature type="compositionally biased region" description="Basic residues" evidence="1">
    <location>
        <begin position="1050"/>
        <end position="1060"/>
    </location>
</feature>
<evidence type="ECO:0000256" key="1">
    <source>
        <dbReference type="SAM" id="MobiDB-lite"/>
    </source>
</evidence>
<comment type="caution">
    <text evidence="2">The sequence shown here is derived from an EMBL/GenBank/DDBJ whole genome shotgun (WGS) entry which is preliminary data.</text>
</comment>
<evidence type="ECO:0000313" key="2">
    <source>
        <dbReference type="EMBL" id="CAK0801314.1"/>
    </source>
</evidence>
<gene>
    <name evidence="2" type="ORF">PCOR1329_LOCUS9220</name>
</gene>
<reference evidence="2" key="1">
    <citation type="submission" date="2023-10" db="EMBL/GenBank/DDBJ databases">
        <authorList>
            <person name="Chen Y."/>
            <person name="Shah S."/>
            <person name="Dougan E. K."/>
            <person name="Thang M."/>
            <person name="Chan C."/>
        </authorList>
    </citation>
    <scope>NUCLEOTIDE SEQUENCE [LARGE SCALE GENOMIC DNA]</scope>
</reference>
<keyword evidence="3" id="KW-1185">Reference proteome</keyword>
<feature type="compositionally biased region" description="Low complexity" evidence="1">
    <location>
        <begin position="1065"/>
        <end position="1075"/>
    </location>
</feature>
<feature type="compositionally biased region" description="Basic and acidic residues" evidence="1">
    <location>
        <begin position="1011"/>
        <end position="1030"/>
    </location>
</feature>
<accession>A0ABN9QDH1</accession>
<proteinExistence type="predicted"/>
<dbReference type="EMBL" id="CAUYUJ010002558">
    <property type="protein sequence ID" value="CAK0801314.1"/>
    <property type="molecule type" value="Genomic_DNA"/>
</dbReference>
<organism evidence="2 3">
    <name type="scientific">Prorocentrum cordatum</name>
    <dbReference type="NCBI Taxonomy" id="2364126"/>
    <lineage>
        <taxon>Eukaryota</taxon>
        <taxon>Sar</taxon>
        <taxon>Alveolata</taxon>
        <taxon>Dinophyceae</taxon>
        <taxon>Prorocentrales</taxon>
        <taxon>Prorocentraceae</taxon>
        <taxon>Prorocentrum</taxon>
    </lineage>
</organism>
<feature type="compositionally biased region" description="Basic and acidic residues" evidence="1">
    <location>
        <begin position="1086"/>
        <end position="1098"/>
    </location>
</feature>